<dbReference type="Pfam" id="PF07690">
    <property type="entry name" value="MFS_1"/>
    <property type="match status" value="1"/>
</dbReference>
<keyword evidence="11" id="KW-1185">Reference proteome</keyword>
<evidence type="ECO:0000313" key="10">
    <source>
        <dbReference type="EMBL" id="SFB25818.1"/>
    </source>
</evidence>
<evidence type="ECO:0000259" key="9">
    <source>
        <dbReference type="PROSITE" id="PS50850"/>
    </source>
</evidence>
<dbReference type="PANTHER" id="PTHR42718:SF47">
    <property type="entry name" value="METHYL VIOLOGEN RESISTANCE PROTEIN SMVA"/>
    <property type="match status" value="1"/>
</dbReference>
<gene>
    <name evidence="10" type="ORF">SAMN05216266_10758</name>
</gene>
<evidence type="ECO:0000256" key="3">
    <source>
        <dbReference type="ARBA" id="ARBA00022475"/>
    </source>
</evidence>
<proteinExistence type="predicted"/>
<comment type="subcellular location">
    <subcellularLocation>
        <location evidence="1">Cell membrane</location>
        <topology evidence="1">Multi-pass membrane protein</topology>
    </subcellularLocation>
</comment>
<feature type="transmembrane region" description="Helical" evidence="8">
    <location>
        <begin position="144"/>
        <end position="164"/>
    </location>
</feature>
<accession>A0A1I0ZN49</accession>
<evidence type="ECO:0000256" key="1">
    <source>
        <dbReference type="ARBA" id="ARBA00004651"/>
    </source>
</evidence>
<organism evidence="10 11">
    <name type="scientific">Amycolatopsis marina</name>
    <dbReference type="NCBI Taxonomy" id="490629"/>
    <lineage>
        <taxon>Bacteria</taxon>
        <taxon>Bacillati</taxon>
        <taxon>Actinomycetota</taxon>
        <taxon>Actinomycetes</taxon>
        <taxon>Pseudonocardiales</taxon>
        <taxon>Pseudonocardiaceae</taxon>
        <taxon>Amycolatopsis</taxon>
    </lineage>
</organism>
<keyword evidence="3" id="KW-1003">Cell membrane</keyword>
<feature type="transmembrane region" description="Helical" evidence="8">
    <location>
        <begin position="86"/>
        <end position="103"/>
    </location>
</feature>
<evidence type="ECO:0000256" key="6">
    <source>
        <dbReference type="ARBA" id="ARBA00023136"/>
    </source>
</evidence>
<dbReference type="InterPro" id="IPR011701">
    <property type="entry name" value="MFS"/>
</dbReference>
<feature type="region of interest" description="Disordered" evidence="7">
    <location>
        <begin position="511"/>
        <end position="533"/>
    </location>
</feature>
<evidence type="ECO:0000256" key="7">
    <source>
        <dbReference type="SAM" id="MobiDB-lite"/>
    </source>
</evidence>
<feature type="domain" description="Major facilitator superfamily (MFS) profile" evidence="9">
    <location>
        <begin position="20"/>
        <end position="505"/>
    </location>
</feature>
<dbReference type="GO" id="GO:0022857">
    <property type="term" value="F:transmembrane transporter activity"/>
    <property type="evidence" value="ECO:0007669"/>
    <property type="project" value="InterPro"/>
</dbReference>
<evidence type="ECO:0000313" key="11">
    <source>
        <dbReference type="Proteomes" id="UP000243799"/>
    </source>
</evidence>
<feature type="transmembrane region" description="Helical" evidence="8">
    <location>
        <begin position="363"/>
        <end position="389"/>
    </location>
</feature>
<dbReference type="Gene3D" id="1.20.1720.10">
    <property type="entry name" value="Multidrug resistance protein D"/>
    <property type="match status" value="1"/>
</dbReference>
<dbReference type="SUPFAM" id="SSF103473">
    <property type="entry name" value="MFS general substrate transporter"/>
    <property type="match status" value="1"/>
</dbReference>
<feature type="transmembrane region" description="Helical" evidence="8">
    <location>
        <begin position="338"/>
        <end position="357"/>
    </location>
</feature>
<feature type="transmembrane region" description="Helical" evidence="8">
    <location>
        <begin position="475"/>
        <end position="502"/>
    </location>
</feature>
<dbReference type="Gene3D" id="1.20.1250.20">
    <property type="entry name" value="MFS general substrate transporter like domains"/>
    <property type="match status" value="1"/>
</dbReference>
<dbReference type="CDD" id="cd17321">
    <property type="entry name" value="MFS_MMR_MDR_like"/>
    <property type="match status" value="1"/>
</dbReference>
<dbReference type="Proteomes" id="UP000243799">
    <property type="component" value="Unassembled WGS sequence"/>
</dbReference>
<dbReference type="AlphaFoldDB" id="A0A1I0ZN49"/>
<dbReference type="EMBL" id="FOKG01000007">
    <property type="protein sequence ID" value="SFB25818.1"/>
    <property type="molecule type" value="Genomic_DNA"/>
</dbReference>
<dbReference type="RefSeq" id="WP_091673367.1">
    <property type="nucleotide sequence ID" value="NZ_FOKG01000007.1"/>
</dbReference>
<keyword evidence="4 8" id="KW-0812">Transmembrane</keyword>
<evidence type="ECO:0000256" key="5">
    <source>
        <dbReference type="ARBA" id="ARBA00022989"/>
    </source>
</evidence>
<feature type="transmembrane region" description="Helical" evidence="8">
    <location>
        <begin position="21"/>
        <end position="43"/>
    </location>
</feature>
<sequence>MSSEAEPQLGASATGREWAGLAVLALPTFLLALDLSVLFLALPHLSADLGPSSTQWLWITDIYGFMVAGFLLTMGGLGDRIGRRKLLLIGATAFAVASVLAAYSDSAVMLIATRALLGVAGATLMPCALALIRTMFTDTAQRSMAIGMWMSSFLLGAALGPLIGGLLLEWFWWGSVFLLAVPVMALLLIVGPMVLPESRDADAPRIDLLSIVLSLAAILPVIYGSKELAVDGVGLPALIAIAIGLASGVVFVRRQNKLLHPLIDLRLFSSRTFSTALAGQVLIGVIFSGIALFLTQYLQVVKGLSPLQTGLWLLVPSLVMIVGSLASPVVAQKIRPGYVVGAGLIVTATGGVVLTAVGPESGLALIITGFTLAYFGGGPIAVLATDLIVNSAPPEKAGSASAISETGAELGFAMGVATLGSVGAAVYQSQMGDLGTAVPADAAAKAQESIGAAASAAGELPAASSQVLFDTAREAFSSAVSVIGGVSAVIAVGLAVVISLMLRHVRLGDGQEGGDAQAAKDSGSMDDLAEQPN</sequence>
<feature type="transmembrane region" description="Helical" evidence="8">
    <location>
        <begin position="206"/>
        <end position="223"/>
    </location>
</feature>
<dbReference type="PANTHER" id="PTHR42718">
    <property type="entry name" value="MAJOR FACILITATOR SUPERFAMILY MULTIDRUG TRANSPORTER MFSC"/>
    <property type="match status" value="1"/>
</dbReference>
<keyword evidence="2" id="KW-0813">Transport</keyword>
<dbReference type="InterPro" id="IPR020846">
    <property type="entry name" value="MFS_dom"/>
</dbReference>
<keyword evidence="5 8" id="KW-1133">Transmembrane helix</keyword>
<protein>
    <submittedName>
        <fullName evidence="10">MFS transporter, DHA2 family, multidrug resistance protein</fullName>
    </submittedName>
</protein>
<feature type="transmembrane region" description="Helical" evidence="8">
    <location>
        <begin position="170"/>
        <end position="194"/>
    </location>
</feature>
<dbReference type="STRING" id="490629.SAMN05216266_10758"/>
<feature type="transmembrane region" description="Helical" evidence="8">
    <location>
        <begin position="273"/>
        <end position="298"/>
    </location>
</feature>
<feature type="transmembrane region" description="Helical" evidence="8">
    <location>
        <begin position="235"/>
        <end position="252"/>
    </location>
</feature>
<evidence type="ECO:0000256" key="8">
    <source>
        <dbReference type="SAM" id="Phobius"/>
    </source>
</evidence>
<keyword evidence="6 8" id="KW-0472">Membrane</keyword>
<evidence type="ECO:0000256" key="2">
    <source>
        <dbReference type="ARBA" id="ARBA00022448"/>
    </source>
</evidence>
<feature type="transmembrane region" description="Helical" evidence="8">
    <location>
        <begin position="310"/>
        <end position="331"/>
    </location>
</feature>
<evidence type="ECO:0000256" key="4">
    <source>
        <dbReference type="ARBA" id="ARBA00022692"/>
    </source>
</evidence>
<reference evidence="11" key="1">
    <citation type="submission" date="2016-10" db="EMBL/GenBank/DDBJ databases">
        <authorList>
            <person name="Varghese N."/>
            <person name="Submissions S."/>
        </authorList>
    </citation>
    <scope>NUCLEOTIDE SEQUENCE [LARGE SCALE GENOMIC DNA]</scope>
    <source>
        <strain evidence="11">CGMCC 4.3568</strain>
    </source>
</reference>
<feature type="transmembrane region" description="Helical" evidence="8">
    <location>
        <begin position="55"/>
        <end position="74"/>
    </location>
</feature>
<dbReference type="PROSITE" id="PS50850">
    <property type="entry name" value="MFS"/>
    <property type="match status" value="1"/>
</dbReference>
<dbReference type="OrthoDB" id="4172724at2"/>
<feature type="transmembrane region" description="Helical" evidence="8">
    <location>
        <begin position="109"/>
        <end position="132"/>
    </location>
</feature>
<dbReference type="InterPro" id="IPR036259">
    <property type="entry name" value="MFS_trans_sf"/>
</dbReference>
<name>A0A1I0ZN49_9PSEU</name>
<dbReference type="GO" id="GO:0005886">
    <property type="term" value="C:plasma membrane"/>
    <property type="evidence" value="ECO:0007669"/>
    <property type="project" value="UniProtKB-SubCell"/>
</dbReference>